<evidence type="ECO:0000256" key="4">
    <source>
        <dbReference type="SAM" id="SignalP"/>
    </source>
</evidence>
<feature type="signal peptide" evidence="4">
    <location>
        <begin position="1"/>
        <end position="22"/>
    </location>
</feature>
<evidence type="ECO:0000313" key="7">
    <source>
        <dbReference type="Proteomes" id="UP001556196"/>
    </source>
</evidence>
<evidence type="ECO:0000259" key="5">
    <source>
        <dbReference type="Pfam" id="PF01464"/>
    </source>
</evidence>
<reference evidence="6 7" key="1">
    <citation type="submission" date="2024-06" db="EMBL/GenBank/DDBJ databases">
        <authorList>
            <person name="Tuo L."/>
        </authorList>
    </citation>
    <scope>NUCLEOTIDE SEQUENCE [LARGE SCALE GENOMIC DNA]</scope>
    <source>
        <strain evidence="6 7">ZMM04-5</strain>
    </source>
</reference>
<evidence type="ECO:0000256" key="2">
    <source>
        <dbReference type="ARBA" id="ARBA00009387"/>
    </source>
</evidence>
<dbReference type="PANTHER" id="PTHR37423">
    <property type="entry name" value="SOLUBLE LYTIC MUREIN TRANSGLYCOSYLASE-RELATED"/>
    <property type="match status" value="1"/>
</dbReference>
<evidence type="ECO:0000313" key="6">
    <source>
        <dbReference type="EMBL" id="MEW9804899.1"/>
    </source>
</evidence>
<dbReference type="InterPro" id="IPR008258">
    <property type="entry name" value="Transglycosylase_SLT_dom_1"/>
</dbReference>
<dbReference type="SUPFAM" id="SSF53955">
    <property type="entry name" value="Lysozyme-like"/>
    <property type="match status" value="1"/>
</dbReference>
<organism evidence="6 7">
    <name type="scientific">Mesorhizobium marinum</name>
    <dbReference type="NCBI Taxonomy" id="3228790"/>
    <lineage>
        <taxon>Bacteria</taxon>
        <taxon>Pseudomonadati</taxon>
        <taxon>Pseudomonadota</taxon>
        <taxon>Alphaproteobacteria</taxon>
        <taxon>Hyphomicrobiales</taxon>
        <taxon>Phyllobacteriaceae</taxon>
        <taxon>Mesorhizobium</taxon>
    </lineage>
</organism>
<dbReference type="Gene3D" id="1.10.530.10">
    <property type="match status" value="1"/>
</dbReference>
<evidence type="ECO:0000256" key="3">
    <source>
        <dbReference type="SAM" id="MobiDB-lite"/>
    </source>
</evidence>
<sequence>MNNTTVLAAALAAGLMTFAANAQEEGATRVAMIPSRLEIGKLDRKAKDDHVDAAKDTSSEPRERGLTSEEVFHAVKAAERDGAAVAAKKAPAQKDDVAAAAPKPEDRYRRIVQKYALENGVAIELAHAVITVESNYKVYSLGNAGEVGLMQIKPATARQMGYDGTKTGLFDPETNIKYGMKYLGKAQKLGDGTTCGTILKYNAGHGAKRMNPVSRAYCKKVKRQLASNKTASLEVKTARSSDPGA</sequence>
<accession>A0ABV3QUZ7</accession>
<dbReference type="Pfam" id="PF01464">
    <property type="entry name" value="SLT"/>
    <property type="match status" value="1"/>
</dbReference>
<feature type="region of interest" description="Disordered" evidence="3">
    <location>
        <begin position="44"/>
        <end position="67"/>
    </location>
</feature>
<dbReference type="InterPro" id="IPR023346">
    <property type="entry name" value="Lysozyme-like_dom_sf"/>
</dbReference>
<proteinExistence type="inferred from homology"/>
<dbReference type="RefSeq" id="WP_367721955.1">
    <property type="nucleotide sequence ID" value="NZ_JBFOCI010000001.1"/>
</dbReference>
<name>A0ABV3QUZ7_9HYPH</name>
<gene>
    <name evidence="6" type="ORF">ABUE31_02720</name>
</gene>
<feature type="chain" id="PRO_5047183435" evidence="4">
    <location>
        <begin position="23"/>
        <end position="245"/>
    </location>
</feature>
<keyword evidence="4" id="KW-0732">Signal</keyword>
<protein>
    <submittedName>
        <fullName evidence="6">Lytic transglycosylase domain-containing protein</fullName>
    </submittedName>
</protein>
<feature type="domain" description="Transglycosylase SLT" evidence="5">
    <location>
        <begin position="112"/>
        <end position="209"/>
    </location>
</feature>
<comment type="similarity">
    <text evidence="1">Belongs to the transglycosylase Slt family.</text>
</comment>
<dbReference type="PANTHER" id="PTHR37423:SF2">
    <property type="entry name" value="MEMBRANE-BOUND LYTIC MUREIN TRANSGLYCOSYLASE C"/>
    <property type="match status" value="1"/>
</dbReference>
<comment type="caution">
    <text evidence="6">The sequence shown here is derived from an EMBL/GenBank/DDBJ whole genome shotgun (WGS) entry which is preliminary data.</text>
</comment>
<comment type="similarity">
    <text evidence="2">Belongs to the virb1 family.</text>
</comment>
<keyword evidence="7" id="KW-1185">Reference proteome</keyword>
<dbReference type="Proteomes" id="UP001556196">
    <property type="component" value="Unassembled WGS sequence"/>
</dbReference>
<dbReference type="EMBL" id="JBFOCI010000001">
    <property type="protein sequence ID" value="MEW9804899.1"/>
    <property type="molecule type" value="Genomic_DNA"/>
</dbReference>
<evidence type="ECO:0000256" key="1">
    <source>
        <dbReference type="ARBA" id="ARBA00007734"/>
    </source>
</evidence>